<protein>
    <submittedName>
        <fullName evidence="3">Uncharacterized protein</fullName>
    </submittedName>
</protein>
<sequence>MALRQAPGAGATVPRWGREALGAAAAIAIGIAVVTAVAASARSALLFSDGDSLVTTLVVRSIAAGQSQEWAMSSVLFLPETVVLGLLTLLGLGVNATLAVAGVVNVVALYGALRVAAGAFRRTRAPIAGALLGVAGFALLAVSETSPDRDALELASLLVTTTYYSATVVGVVLAVGLARRALDAGRSRRGEPSAGGQPDDIPDAAAPDSAVPDSGVPRGLLALLGVVAAASVVTNPLFAAWATIPLGLVLAVVWQTTRKRIALWTVAALVAGTVLGFVARVPLAPLIANTGAGYADPSRWPESAAYYGMLLAERWSAPWGAASLLALLMLWGWCVAATLLLARRGDLPAAVVAACGWAMPLLVVIGAIALGTNAARYLQPAAFAPMLGLVVLPAVLSRWADAGARVLAVGSGRGEPVTAARGRGIAAVGVAAVILLAAGGLGIPRIAAAATAPDADLDCVVAWTEQSGRIGAGQFWTVRLPKTHLADPRGLVQIDHELNGYAWLVNRDDFAVGEVSFLVLDDQSPPFSLPDGTRLADAELIPCGRYTIADFGTRGLSLGPQRS</sequence>
<evidence type="ECO:0000256" key="1">
    <source>
        <dbReference type="SAM" id="MobiDB-lite"/>
    </source>
</evidence>
<keyword evidence="4" id="KW-1185">Reference proteome</keyword>
<organism evidence="3 4">
    <name type="scientific">Microbacterium allomyrinae</name>
    <dbReference type="NCBI Taxonomy" id="2830666"/>
    <lineage>
        <taxon>Bacteria</taxon>
        <taxon>Bacillati</taxon>
        <taxon>Actinomycetota</taxon>
        <taxon>Actinomycetes</taxon>
        <taxon>Micrococcales</taxon>
        <taxon>Microbacteriaceae</taxon>
        <taxon>Microbacterium</taxon>
    </lineage>
</organism>
<feature type="transmembrane region" description="Helical" evidence="2">
    <location>
        <begin position="238"/>
        <end position="254"/>
    </location>
</feature>
<feature type="transmembrane region" description="Helical" evidence="2">
    <location>
        <begin position="125"/>
        <end position="142"/>
    </location>
</feature>
<name>A0A9X1LWR0_9MICO</name>
<feature type="transmembrane region" description="Helical" evidence="2">
    <location>
        <begin position="349"/>
        <end position="371"/>
    </location>
</feature>
<feature type="transmembrane region" description="Helical" evidence="2">
    <location>
        <begin position="82"/>
        <end position="113"/>
    </location>
</feature>
<feature type="region of interest" description="Disordered" evidence="1">
    <location>
        <begin position="186"/>
        <end position="211"/>
    </location>
</feature>
<keyword evidence="2" id="KW-1133">Transmembrane helix</keyword>
<proteinExistence type="predicted"/>
<evidence type="ECO:0000313" key="3">
    <source>
        <dbReference type="EMBL" id="MCC2032840.1"/>
    </source>
</evidence>
<feature type="transmembrane region" description="Helical" evidence="2">
    <location>
        <begin position="261"/>
        <end position="279"/>
    </location>
</feature>
<reference evidence="3" key="1">
    <citation type="submission" date="2021-04" db="EMBL/GenBank/DDBJ databases">
        <title>Microbacterium tenobrionis sp. nov. and Microbacterium allomyrinae sp. nov., isolated from larvae of Tenobrio molitor and Allomyrina dichotoma, respectively.</title>
        <authorList>
            <person name="Lee S.D."/>
        </authorList>
    </citation>
    <scope>NUCLEOTIDE SEQUENCE</scope>
    <source>
        <strain evidence="3">BWT-G7</strain>
    </source>
</reference>
<comment type="caution">
    <text evidence="3">The sequence shown here is derived from an EMBL/GenBank/DDBJ whole genome shotgun (WGS) entry which is preliminary data.</text>
</comment>
<feature type="transmembrane region" description="Helical" evidence="2">
    <location>
        <begin position="20"/>
        <end position="41"/>
    </location>
</feature>
<dbReference type="Proteomes" id="UP001139354">
    <property type="component" value="Unassembled WGS sequence"/>
</dbReference>
<feature type="transmembrane region" description="Helical" evidence="2">
    <location>
        <begin position="424"/>
        <end position="443"/>
    </location>
</feature>
<dbReference type="AlphaFoldDB" id="A0A9X1LWR0"/>
<evidence type="ECO:0000313" key="4">
    <source>
        <dbReference type="Proteomes" id="UP001139354"/>
    </source>
</evidence>
<dbReference type="RefSeq" id="WP_229384792.1">
    <property type="nucleotide sequence ID" value="NZ_JAGTTN010000003.1"/>
</dbReference>
<feature type="transmembrane region" description="Helical" evidence="2">
    <location>
        <begin position="377"/>
        <end position="396"/>
    </location>
</feature>
<feature type="transmembrane region" description="Helical" evidence="2">
    <location>
        <begin position="319"/>
        <end position="342"/>
    </location>
</feature>
<evidence type="ECO:0000256" key="2">
    <source>
        <dbReference type="SAM" id="Phobius"/>
    </source>
</evidence>
<accession>A0A9X1LWR0</accession>
<keyword evidence="2" id="KW-0472">Membrane</keyword>
<dbReference type="EMBL" id="JAGTTN010000003">
    <property type="protein sequence ID" value="MCC2032840.1"/>
    <property type="molecule type" value="Genomic_DNA"/>
</dbReference>
<gene>
    <name evidence="3" type="ORF">KEC57_11690</name>
</gene>
<feature type="transmembrane region" description="Helical" evidence="2">
    <location>
        <begin position="215"/>
        <end position="232"/>
    </location>
</feature>
<keyword evidence="2" id="KW-0812">Transmembrane</keyword>
<feature type="transmembrane region" description="Helical" evidence="2">
    <location>
        <begin position="154"/>
        <end position="178"/>
    </location>
</feature>